<organism evidence="1 2">
    <name type="scientific">Gigaspora margarita</name>
    <dbReference type="NCBI Taxonomy" id="4874"/>
    <lineage>
        <taxon>Eukaryota</taxon>
        <taxon>Fungi</taxon>
        <taxon>Fungi incertae sedis</taxon>
        <taxon>Mucoromycota</taxon>
        <taxon>Glomeromycotina</taxon>
        <taxon>Glomeromycetes</taxon>
        <taxon>Diversisporales</taxon>
        <taxon>Gigasporaceae</taxon>
        <taxon>Gigaspora</taxon>
    </lineage>
</organism>
<protein>
    <submittedName>
        <fullName evidence="1">7714_t:CDS:1</fullName>
    </submittedName>
</protein>
<feature type="non-terminal residue" evidence="1">
    <location>
        <position position="51"/>
    </location>
</feature>
<evidence type="ECO:0000313" key="1">
    <source>
        <dbReference type="EMBL" id="CAG8853675.1"/>
    </source>
</evidence>
<gene>
    <name evidence="1" type="ORF">GMARGA_LOCUS42496</name>
</gene>
<accession>A0ABN7XFZ7</accession>
<feature type="non-terminal residue" evidence="1">
    <location>
        <position position="1"/>
    </location>
</feature>
<proteinExistence type="predicted"/>
<comment type="caution">
    <text evidence="1">The sequence shown here is derived from an EMBL/GenBank/DDBJ whole genome shotgun (WGS) entry which is preliminary data.</text>
</comment>
<evidence type="ECO:0000313" key="2">
    <source>
        <dbReference type="Proteomes" id="UP000789901"/>
    </source>
</evidence>
<reference evidence="1 2" key="1">
    <citation type="submission" date="2021-06" db="EMBL/GenBank/DDBJ databases">
        <authorList>
            <person name="Kallberg Y."/>
            <person name="Tangrot J."/>
            <person name="Rosling A."/>
        </authorList>
    </citation>
    <scope>NUCLEOTIDE SEQUENCE [LARGE SCALE GENOMIC DNA]</scope>
    <source>
        <strain evidence="1 2">120-4 pot B 10/14</strain>
    </source>
</reference>
<sequence>ALKSRQKYGKKGTRKHISKKVWNLLEGYFLKEDIDKSKRFTATSMLECLKT</sequence>
<dbReference type="EMBL" id="CAJVQB010127543">
    <property type="protein sequence ID" value="CAG8853675.1"/>
    <property type="molecule type" value="Genomic_DNA"/>
</dbReference>
<keyword evidence="2" id="KW-1185">Reference proteome</keyword>
<dbReference type="Proteomes" id="UP000789901">
    <property type="component" value="Unassembled WGS sequence"/>
</dbReference>
<name>A0ABN7XFZ7_GIGMA</name>